<name>A0A383VQB8_TETOB</name>
<dbReference type="EMBL" id="FNXT01000763">
    <property type="protein sequence ID" value="SZX66924.1"/>
    <property type="molecule type" value="Genomic_DNA"/>
</dbReference>
<organism evidence="2 3">
    <name type="scientific">Tetradesmus obliquus</name>
    <name type="common">Green alga</name>
    <name type="synonym">Acutodesmus obliquus</name>
    <dbReference type="NCBI Taxonomy" id="3088"/>
    <lineage>
        <taxon>Eukaryota</taxon>
        <taxon>Viridiplantae</taxon>
        <taxon>Chlorophyta</taxon>
        <taxon>core chlorophytes</taxon>
        <taxon>Chlorophyceae</taxon>
        <taxon>CS clade</taxon>
        <taxon>Sphaeropleales</taxon>
        <taxon>Scenedesmaceae</taxon>
        <taxon>Tetradesmus</taxon>
    </lineage>
</organism>
<keyword evidence="1" id="KW-1133">Transmembrane helix</keyword>
<reference evidence="2 3" key="1">
    <citation type="submission" date="2016-10" db="EMBL/GenBank/DDBJ databases">
        <authorList>
            <person name="Cai Z."/>
        </authorList>
    </citation>
    <scope>NUCLEOTIDE SEQUENCE [LARGE SCALE GENOMIC DNA]</scope>
</reference>
<keyword evidence="1" id="KW-0812">Transmembrane</keyword>
<protein>
    <recommendedName>
        <fullName evidence="4">BACK domain-containing protein</fullName>
    </recommendedName>
</protein>
<keyword evidence="1" id="KW-0472">Membrane</keyword>
<accession>A0A383VQB8</accession>
<evidence type="ECO:0008006" key="4">
    <source>
        <dbReference type="Google" id="ProtNLM"/>
    </source>
</evidence>
<proteinExistence type="predicted"/>
<evidence type="ECO:0000256" key="1">
    <source>
        <dbReference type="SAM" id="Phobius"/>
    </source>
</evidence>
<dbReference type="Gene3D" id="1.25.40.420">
    <property type="match status" value="1"/>
</dbReference>
<evidence type="ECO:0000313" key="3">
    <source>
        <dbReference type="Proteomes" id="UP000256970"/>
    </source>
</evidence>
<evidence type="ECO:0000313" key="2">
    <source>
        <dbReference type="EMBL" id="SZX66924.1"/>
    </source>
</evidence>
<dbReference type="Proteomes" id="UP000256970">
    <property type="component" value="Unassembled WGS sequence"/>
</dbReference>
<sequence>MSSCRLLLLVLQLLLLVLVLLLLLLVVELAPLLVLVLPPLLVLVLPPPLLLLPPPPLLLLLLDMNDCIVCWSSASSKRVQQDLGDLEAVCQDTAVLWPKLLQLPQLPQLALYQLLYSLDTRVASEETVIYVIQSWAAAEQQQPAQQQMKQLCSTIYLSNCSPLYLVSVLAAWPLLVQCFTPQDLARAAVCATSVCAINATKDHPPSPASAAGLAAEQLLIRNRPQSASSGPLDLEHAVPLRQLEAAVTAALAEGAAQPRLNEAVAYRWSIPAWQGRSFSVWLQAVPATSSPALAAAEAAPPPPAAAAAAAAAAADAAPPPAAVAGSSILTLFVTFGDDMPQDAAGVAGLLVRVLPAPAGANFDDAAEPPAGIAAGNSSAPLHRKEHLRMCFSAPGFCGVSPFSSYAECERQLRQKGLVHPDRTLRLQLQLFIKH</sequence>
<feature type="transmembrane region" description="Helical" evidence="1">
    <location>
        <begin position="39"/>
        <end position="62"/>
    </location>
</feature>
<gene>
    <name evidence="2" type="ORF">BQ4739_LOCUS7350</name>
</gene>
<keyword evidence="3" id="KW-1185">Reference proteome</keyword>
<dbReference type="AlphaFoldDB" id="A0A383VQB8"/>
<feature type="transmembrane region" description="Helical" evidence="1">
    <location>
        <begin position="155"/>
        <end position="175"/>
    </location>
</feature>